<name>A4ADV0_9GAMM</name>
<comment type="catalytic activity">
    <reaction evidence="1 5 6">
        <text>[protein]-peptidylproline (omega=180) = [protein]-peptidylproline (omega=0)</text>
        <dbReference type="Rhea" id="RHEA:16237"/>
        <dbReference type="Rhea" id="RHEA-COMP:10747"/>
        <dbReference type="Rhea" id="RHEA-COMP:10748"/>
        <dbReference type="ChEBI" id="CHEBI:83833"/>
        <dbReference type="ChEBI" id="CHEBI:83834"/>
        <dbReference type="EC" id="5.2.1.8"/>
    </reaction>
</comment>
<keyword evidence="3 5" id="KW-0697">Rotamase</keyword>
<dbReference type="AlphaFoldDB" id="A4ADV0"/>
<dbReference type="GO" id="GO:0003755">
    <property type="term" value="F:peptidyl-prolyl cis-trans isomerase activity"/>
    <property type="evidence" value="ECO:0007669"/>
    <property type="project" value="UniProtKB-UniRule"/>
</dbReference>
<reference evidence="8 9" key="1">
    <citation type="journal article" date="2007" name="Proc. Natl. Acad. Sci. U.S.A.">
        <title>Characterization of a marine gammaproteobacterium capable of aerobic anoxygenic photosynthesis.</title>
        <authorList>
            <person name="Fuchs B.M."/>
            <person name="Spring S."/>
            <person name="Teeling H."/>
            <person name="Quast C."/>
            <person name="Wulf J."/>
            <person name="Schattenhofer M."/>
            <person name="Yan S."/>
            <person name="Ferriera S."/>
            <person name="Johnson J."/>
            <person name="Glockner F.O."/>
            <person name="Amann R."/>
        </authorList>
    </citation>
    <scope>NUCLEOTIDE SEQUENCE [LARGE SCALE GENOMIC DNA]</scope>
    <source>
        <strain evidence="8">KT71</strain>
    </source>
</reference>
<dbReference type="HOGENOM" id="CLU_098197_3_0_6"/>
<keyword evidence="9" id="KW-1185">Reference proteome</keyword>
<evidence type="ECO:0000256" key="1">
    <source>
        <dbReference type="ARBA" id="ARBA00000971"/>
    </source>
</evidence>
<feature type="domain" description="PPIase FKBP-type" evidence="7">
    <location>
        <begin position="16"/>
        <end position="92"/>
    </location>
</feature>
<dbReference type="PANTHER" id="PTHR47861">
    <property type="entry name" value="FKBP-TYPE PEPTIDYL-PROLYL CIS-TRANS ISOMERASE SLYD"/>
    <property type="match status" value="1"/>
</dbReference>
<dbReference type="PANTHER" id="PTHR47861:SF4">
    <property type="entry name" value="FKBP-TYPE 16 KDA PEPTIDYL-PROLYL CIS-TRANS ISOMERASE"/>
    <property type="match status" value="1"/>
</dbReference>
<dbReference type="InterPro" id="IPR046357">
    <property type="entry name" value="PPIase_dom_sf"/>
</dbReference>
<evidence type="ECO:0000259" key="7">
    <source>
        <dbReference type="PROSITE" id="PS50059"/>
    </source>
</evidence>
<dbReference type="RefSeq" id="WP_008296376.1">
    <property type="nucleotide sequence ID" value="NZ_CM002299.1"/>
</dbReference>
<comment type="similarity">
    <text evidence="2 6">Belongs to the FKBP-type PPIase family.</text>
</comment>
<evidence type="ECO:0000256" key="4">
    <source>
        <dbReference type="ARBA" id="ARBA00023235"/>
    </source>
</evidence>
<dbReference type="EC" id="5.2.1.8" evidence="6"/>
<comment type="caution">
    <text evidence="8">The sequence shown here is derived from an EMBL/GenBank/DDBJ whole genome shotgun (WGS) entry which is preliminary data.</text>
</comment>
<accession>A4ADV0</accession>
<evidence type="ECO:0000256" key="3">
    <source>
        <dbReference type="ARBA" id="ARBA00023110"/>
    </source>
</evidence>
<reference evidence="8 9" key="2">
    <citation type="journal article" date="2009" name="PLoS ONE">
        <title>The photosynthetic apparatus and its regulation in the aerobic gammaproteobacterium Congregibacter litoralis gen. nov., sp. nov.</title>
        <authorList>
            <person name="Spring S."/>
            <person name="Lunsdorf H."/>
            <person name="Fuchs B.M."/>
            <person name="Tindall B.J."/>
        </authorList>
    </citation>
    <scope>NUCLEOTIDE SEQUENCE [LARGE SCALE GENOMIC DNA]</scope>
    <source>
        <strain evidence="8">KT71</strain>
    </source>
</reference>
<dbReference type="Gene3D" id="3.10.50.40">
    <property type="match status" value="1"/>
</dbReference>
<evidence type="ECO:0000256" key="5">
    <source>
        <dbReference type="PROSITE-ProRule" id="PRU00277"/>
    </source>
</evidence>
<dbReference type="STRING" id="314285.KT71_19677"/>
<dbReference type="SUPFAM" id="SSF54534">
    <property type="entry name" value="FKBP-like"/>
    <property type="match status" value="1"/>
</dbReference>
<evidence type="ECO:0000313" key="8">
    <source>
        <dbReference type="EMBL" id="EAQ95832.1"/>
    </source>
</evidence>
<evidence type="ECO:0000256" key="2">
    <source>
        <dbReference type="ARBA" id="ARBA00006577"/>
    </source>
</evidence>
<keyword evidence="4 5" id="KW-0413">Isomerase</keyword>
<dbReference type="InterPro" id="IPR001179">
    <property type="entry name" value="PPIase_FKBP_dom"/>
</dbReference>
<dbReference type="eggNOG" id="COG1047">
    <property type="taxonomic scope" value="Bacteria"/>
</dbReference>
<protein>
    <recommendedName>
        <fullName evidence="6">Peptidyl-prolyl cis-trans isomerase</fullName>
        <ecNumber evidence="6">5.2.1.8</ecNumber>
    </recommendedName>
</protein>
<dbReference type="Gene3D" id="2.40.10.330">
    <property type="match status" value="1"/>
</dbReference>
<dbReference type="EMBL" id="AAOA02000005">
    <property type="protein sequence ID" value="EAQ95832.1"/>
    <property type="molecule type" value="Genomic_DNA"/>
</dbReference>
<gene>
    <name evidence="8" type="ORF">KT71_19677</name>
</gene>
<dbReference type="Pfam" id="PF00254">
    <property type="entry name" value="FKBP_C"/>
    <property type="match status" value="1"/>
</dbReference>
<dbReference type="PROSITE" id="PS50059">
    <property type="entry name" value="FKBP_PPIASE"/>
    <property type="match status" value="1"/>
</dbReference>
<organism evidence="8 9">
    <name type="scientific">Congregibacter litoralis KT71</name>
    <dbReference type="NCBI Taxonomy" id="314285"/>
    <lineage>
        <taxon>Bacteria</taxon>
        <taxon>Pseudomonadati</taxon>
        <taxon>Pseudomonadota</taxon>
        <taxon>Gammaproteobacteria</taxon>
        <taxon>Cellvibrionales</taxon>
        <taxon>Halieaceae</taxon>
        <taxon>Congregibacter</taxon>
    </lineage>
</organism>
<evidence type="ECO:0000313" key="9">
    <source>
        <dbReference type="Proteomes" id="UP000019205"/>
    </source>
</evidence>
<dbReference type="Proteomes" id="UP000019205">
    <property type="component" value="Chromosome"/>
</dbReference>
<sequence length="156" mass="16824">MTDAVNDAMDGNVGEGTRVFLNFSLALEDGAEVDSNFGGEAVSFAIGDGSLLPGFERRIIGMQSGERKLFQVPPEEAFGQPNENNVQRVPRDGFDEDLELELGLVCSFADASGGELPGMIVGFDDTEVTVDFNHPLAGHTILFDVQIHRLEAVDLH</sequence>
<proteinExistence type="inferred from homology"/>
<evidence type="ECO:0000256" key="6">
    <source>
        <dbReference type="RuleBase" id="RU003915"/>
    </source>
</evidence>
<dbReference type="InterPro" id="IPR048261">
    <property type="entry name" value="SlpA/SlyD-like_ins_sf"/>
</dbReference>